<dbReference type="InterPro" id="IPR055943">
    <property type="entry name" value="DUF7521"/>
</dbReference>
<proteinExistence type="predicted"/>
<evidence type="ECO:0000313" key="3">
    <source>
        <dbReference type="Proteomes" id="UP000066737"/>
    </source>
</evidence>
<name>A0A0U5H9H1_9EURY</name>
<evidence type="ECO:0000256" key="1">
    <source>
        <dbReference type="SAM" id="Phobius"/>
    </source>
</evidence>
<reference evidence="3" key="1">
    <citation type="journal article" date="2016" name="Environ. Microbiol.">
        <title>The complete genome of a viable archaeum isolated from 123-million-year-old rock salt.</title>
        <authorList>
            <person name="Jaakkola S.T."/>
            <person name="Pfeiffer F."/>
            <person name="Ravantti J.J."/>
            <person name="Guo Q."/>
            <person name="Liu Y."/>
            <person name="Chen X."/>
            <person name="Ma H."/>
            <person name="Yang C."/>
            <person name="Oksanen H.M."/>
            <person name="Bamford D.H."/>
        </authorList>
    </citation>
    <scope>NUCLEOTIDE SEQUENCE</scope>
    <source>
        <strain evidence="3">JI20-1</strain>
        <plasmid evidence="3">Plasmid pSTJ001</plasmid>
    </source>
</reference>
<dbReference type="GeneID" id="26660427"/>
<keyword evidence="1" id="KW-0812">Transmembrane</keyword>
<dbReference type="EMBL" id="LN831303">
    <property type="protein sequence ID" value="CQH63429.1"/>
    <property type="molecule type" value="Genomic_DNA"/>
</dbReference>
<gene>
    <name evidence="2" type="ORF">HHUB_4078</name>
</gene>
<dbReference type="RefSeq" id="WP_059058451.1">
    <property type="nucleotide sequence ID" value="NZ_CEML01000004.1"/>
</dbReference>
<accession>A0A0U5H9H1</accession>
<dbReference type="AlphaFoldDB" id="A0A0U5H9H1"/>
<feature type="transmembrane region" description="Helical" evidence="1">
    <location>
        <begin position="75"/>
        <end position="96"/>
    </location>
</feature>
<organism evidence="2 3">
    <name type="scientific">Halobacterium hubeiense</name>
    <dbReference type="NCBI Taxonomy" id="1407499"/>
    <lineage>
        <taxon>Archaea</taxon>
        <taxon>Methanobacteriati</taxon>
        <taxon>Methanobacteriota</taxon>
        <taxon>Stenosarchaea group</taxon>
        <taxon>Halobacteria</taxon>
        <taxon>Halobacteriales</taxon>
        <taxon>Halobacteriaceae</taxon>
        <taxon>Halobacterium</taxon>
    </lineage>
</organism>
<sequence length="106" mass="11532">MSPLELSPALRSQVALALTVTSTVLGLAVGYLALRGYWQSRSRPMLFIAVGFFLVFWTPVLLVAGPYLSPLLGPFVYGVLGEVSRILGLLSILYGLRMPYLQRGSS</sequence>
<feature type="transmembrane region" description="Helical" evidence="1">
    <location>
        <begin position="46"/>
        <end position="69"/>
    </location>
</feature>
<evidence type="ECO:0000313" key="2">
    <source>
        <dbReference type="EMBL" id="CQH63429.1"/>
    </source>
</evidence>
<keyword evidence="1" id="KW-0472">Membrane</keyword>
<dbReference type="KEGG" id="hhb:Hhub_4078"/>
<keyword evidence="3" id="KW-1185">Reference proteome</keyword>
<protein>
    <submittedName>
        <fullName evidence="2">Uncharacterized protein</fullName>
    </submittedName>
</protein>
<dbReference type="Pfam" id="PF24365">
    <property type="entry name" value="DUF7521"/>
    <property type="match status" value="1"/>
</dbReference>
<geneLocation type="plasmid" evidence="3">
    <name>pSTJ001</name>
</geneLocation>
<dbReference type="OrthoDB" id="221164at2157"/>
<dbReference type="Proteomes" id="UP000066737">
    <property type="component" value="Plasmid pSTJ001"/>
</dbReference>
<feature type="transmembrane region" description="Helical" evidence="1">
    <location>
        <begin position="12"/>
        <end position="34"/>
    </location>
</feature>
<keyword evidence="1" id="KW-1133">Transmembrane helix</keyword>